<dbReference type="Proteomes" id="UP000078224">
    <property type="component" value="Unassembled WGS sequence"/>
</dbReference>
<accession>A0A1B7JV98</accession>
<proteinExistence type="predicted"/>
<gene>
    <name evidence="1" type="ORF">M998_1821</name>
</gene>
<comment type="caution">
    <text evidence="1">The sequence shown here is derived from an EMBL/GenBank/DDBJ whole genome shotgun (WGS) entry which is preliminary data.</text>
</comment>
<dbReference type="PATRIC" id="fig|1354272.4.peg.1857"/>
<reference evidence="1 2" key="1">
    <citation type="submission" date="2016-04" db="EMBL/GenBank/DDBJ databases">
        <title>ATOL: Assembling a taxonomically balanced genome-scale reconstruction of the evolutionary history of the Enterobacteriaceae.</title>
        <authorList>
            <person name="Plunkett G.III."/>
            <person name="Neeno-Eckwall E.C."/>
            <person name="Glasner J.D."/>
            <person name="Perna N.T."/>
        </authorList>
    </citation>
    <scope>NUCLEOTIDE SEQUENCE [LARGE SCALE GENOMIC DNA]</scope>
    <source>
        <strain evidence="1 2">ATCC 35613</strain>
    </source>
</reference>
<name>A0A1B7JV98_9GAMM</name>
<dbReference type="AlphaFoldDB" id="A0A1B7JV98"/>
<sequence>MGNIIAVKKDEFIEKSEYQIKKTGLARLDIDALDTLSCMIVDYIQRPELPI</sequence>
<keyword evidence="2" id="KW-1185">Reference proteome</keyword>
<evidence type="ECO:0000313" key="2">
    <source>
        <dbReference type="Proteomes" id="UP000078224"/>
    </source>
</evidence>
<protein>
    <submittedName>
        <fullName evidence="1">Uncharacterized protein</fullName>
    </submittedName>
</protein>
<evidence type="ECO:0000313" key="1">
    <source>
        <dbReference type="EMBL" id="OAT51829.1"/>
    </source>
</evidence>
<organism evidence="1 2">
    <name type="scientific">Providencia heimbachae ATCC 35613</name>
    <dbReference type="NCBI Taxonomy" id="1354272"/>
    <lineage>
        <taxon>Bacteria</taxon>
        <taxon>Pseudomonadati</taxon>
        <taxon>Pseudomonadota</taxon>
        <taxon>Gammaproteobacteria</taxon>
        <taxon>Enterobacterales</taxon>
        <taxon>Morganellaceae</taxon>
        <taxon>Providencia</taxon>
    </lineage>
</organism>
<dbReference type="EMBL" id="LXEW01000027">
    <property type="protein sequence ID" value="OAT51829.1"/>
    <property type="molecule type" value="Genomic_DNA"/>
</dbReference>